<feature type="signal peptide" evidence="2">
    <location>
        <begin position="1"/>
        <end position="34"/>
    </location>
</feature>
<feature type="compositionally biased region" description="Low complexity" evidence="1">
    <location>
        <begin position="43"/>
        <end position="64"/>
    </location>
</feature>
<evidence type="ECO:0000313" key="3">
    <source>
        <dbReference type="EMBL" id="ATC64651.1"/>
    </source>
</evidence>
<dbReference type="Proteomes" id="UP000217265">
    <property type="component" value="Chromosome"/>
</dbReference>
<evidence type="ECO:0000256" key="1">
    <source>
        <dbReference type="SAM" id="MobiDB-lite"/>
    </source>
</evidence>
<sequence>MNATPLPAARSSRPRLALVALTLAALASATLARADRFIVPTDSSSSSSPSPAPSSPSSGSSGSSSSGGGSYSGGSSSSGNYDSGGGGRFITPIPGGSYSSPGGNSGGGGFTGGGSGGYYGGHRGGYYYDPFWGGCYYWGGNYYYWGGHFYSSFHNRYSIYRDPSYYDYRSVPSANTQSPIFFPPSPPPLGAPVPPRPPAQTSITAPKDLASYLYEPFYAPLSTRITQADLTKKLLQRLDAFRTTRSRLQTELLARLDELKDVDPATRTSELNLLASRQAGDLSRLEAEADDLRGDLLHGGLVGLFSGSGDWNERRRWRLGEGTLALPREQLVSIEFRVIRAAAFYQEGLSPQQRRLLREVEMELQVAAFKPKDAAPANPDETLLFFSPETSRLVLPPDLPPDLSLKIETYEKDKSALKSELRDAIYTLDRVHASKRADALRTLASEQSPRFDTLEALADEIRAGFALLPNPPGPPTPPAFPAALSTRITAYQTEKTALQKILQASLDEVRKANGVDSFKLVKKDAPSVGPATFRFEVPKSENSDAVIAAARKAIETFNRDHEKRLADLGKEREAIRVEVARFATDSKAASGKSVETLLADFYAHLQQGERWQHYRYYQIATLQQGLSPQQRRLLFEVALERLNLSLPAGEYPP</sequence>
<dbReference type="OrthoDB" id="571777at2"/>
<evidence type="ECO:0000256" key="2">
    <source>
        <dbReference type="SAM" id="SignalP"/>
    </source>
</evidence>
<keyword evidence="2" id="KW-0732">Signal</keyword>
<dbReference type="EMBL" id="CP023344">
    <property type="protein sequence ID" value="ATC64651.1"/>
    <property type="molecule type" value="Genomic_DNA"/>
</dbReference>
<dbReference type="AlphaFoldDB" id="A0A290QJZ3"/>
<accession>A0A290QJZ3</accession>
<dbReference type="RefSeq" id="WP_096056282.1">
    <property type="nucleotide sequence ID" value="NZ_CP023344.1"/>
</dbReference>
<organism evidence="3 4">
    <name type="scientific">Nibricoccus aquaticus</name>
    <dbReference type="NCBI Taxonomy" id="2576891"/>
    <lineage>
        <taxon>Bacteria</taxon>
        <taxon>Pseudomonadati</taxon>
        <taxon>Verrucomicrobiota</taxon>
        <taxon>Opitutia</taxon>
        <taxon>Opitutales</taxon>
        <taxon>Opitutaceae</taxon>
        <taxon>Nibricoccus</taxon>
    </lineage>
</organism>
<gene>
    <name evidence="3" type="ORF">CMV30_12165</name>
</gene>
<protein>
    <submittedName>
        <fullName evidence="3">Uncharacterized protein</fullName>
    </submittedName>
</protein>
<name>A0A290QJZ3_9BACT</name>
<feature type="region of interest" description="Disordered" evidence="1">
    <location>
        <begin position="40"/>
        <end position="86"/>
    </location>
</feature>
<feature type="chain" id="PRO_5012651530" evidence="2">
    <location>
        <begin position="35"/>
        <end position="653"/>
    </location>
</feature>
<keyword evidence="4" id="KW-1185">Reference proteome</keyword>
<evidence type="ECO:0000313" key="4">
    <source>
        <dbReference type="Proteomes" id="UP000217265"/>
    </source>
</evidence>
<reference evidence="3 4" key="1">
    <citation type="submission" date="2017-09" db="EMBL/GenBank/DDBJ databases">
        <title>Complete genome sequence of Verrucomicrobial strain HZ-65, isolated from freshwater.</title>
        <authorList>
            <person name="Choi A."/>
        </authorList>
    </citation>
    <scope>NUCLEOTIDE SEQUENCE [LARGE SCALE GENOMIC DNA]</scope>
    <source>
        <strain evidence="3 4">HZ-65</strain>
    </source>
</reference>
<dbReference type="KEGG" id="vbh:CMV30_12165"/>
<proteinExistence type="predicted"/>